<dbReference type="GO" id="GO:0031956">
    <property type="term" value="F:medium-chain fatty acid-CoA ligase activity"/>
    <property type="evidence" value="ECO:0007669"/>
    <property type="project" value="TreeGrafter"/>
</dbReference>
<name>A0A1Y2MZX2_PSEAH</name>
<keyword evidence="6" id="KW-1185">Reference proteome</keyword>
<reference evidence="5 6" key="1">
    <citation type="submission" date="2016-09" db="EMBL/GenBank/DDBJ databases">
        <title>Pseudonocardia autotrophica DSM535, a candidate organism with high potential of specific P450 cytochromes.</title>
        <authorList>
            <person name="Grumaz C."/>
            <person name="Vainshtein Y."/>
            <person name="Kirstahler P."/>
            <person name="Sohn K."/>
        </authorList>
    </citation>
    <scope>NUCLEOTIDE SEQUENCE [LARGE SCALE GENOMIC DNA]</scope>
    <source>
        <strain evidence="5 6">DSM 535</strain>
    </source>
</reference>
<feature type="domain" description="AMP-dependent synthetase/ligase" evidence="3">
    <location>
        <begin position="22"/>
        <end position="382"/>
    </location>
</feature>
<dbReference type="AlphaFoldDB" id="A0A1Y2MZX2"/>
<dbReference type="PANTHER" id="PTHR43201">
    <property type="entry name" value="ACYL-COA SYNTHETASE"/>
    <property type="match status" value="1"/>
</dbReference>
<dbReference type="Pfam" id="PF00501">
    <property type="entry name" value="AMP-binding"/>
    <property type="match status" value="1"/>
</dbReference>
<dbReference type="SUPFAM" id="SSF56801">
    <property type="entry name" value="Acetyl-CoA synthetase-like"/>
    <property type="match status" value="1"/>
</dbReference>
<dbReference type="InterPro" id="IPR020845">
    <property type="entry name" value="AMP-binding_CS"/>
</dbReference>
<accession>A0A1Y2MZX2</accession>
<evidence type="ECO:0000313" key="5">
    <source>
        <dbReference type="EMBL" id="OSY40763.1"/>
    </source>
</evidence>
<dbReference type="InterPro" id="IPR000873">
    <property type="entry name" value="AMP-dep_synth/lig_dom"/>
</dbReference>
<proteinExistence type="inferred from homology"/>
<dbReference type="STRING" id="2074.BG845_02521"/>
<gene>
    <name evidence="5" type="primary">lcfB_10</name>
    <name evidence="5" type="ORF">BG845_02521</name>
</gene>
<keyword evidence="2 5" id="KW-0436">Ligase</keyword>
<dbReference type="GO" id="GO:0004467">
    <property type="term" value="F:long-chain fatty acid-CoA ligase activity"/>
    <property type="evidence" value="ECO:0007669"/>
    <property type="project" value="UniProtKB-EC"/>
</dbReference>
<dbReference type="RefSeq" id="WP_085912777.1">
    <property type="nucleotide sequence ID" value="NZ_AP018920.1"/>
</dbReference>
<comment type="similarity">
    <text evidence="1">Belongs to the ATP-dependent AMP-binding enzyme family.</text>
</comment>
<evidence type="ECO:0000313" key="6">
    <source>
        <dbReference type="Proteomes" id="UP000194360"/>
    </source>
</evidence>
<dbReference type="OrthoDB" id="9803968at2"/>
<dbReference type="InterPro" id="IPR042099">
    <property type="entry name" value="ANL_N_sf"/>
</dbReference>
<dbReference type="Gene3D" id="3.40.50.12780">
    <property type="entry name" value="N-terminal domain of ligase-like"/>
    <property type="match status" value="1"/>
</dbReference>
<evidence type="ECO:0000256" key="2">
    <source>
        <dbReference type="ARBA" id="ARBA00022598"/>
    </source>
</evidence>
<sequence>MPLDTTTTAGDRVISPVARRIRDRAAAQPDAVCLRWEFDGEPVELTYRRTWVGVEAAAEGLRGRGIGPLNKVAVLSPNDPRVVVATIAVLTVGAAWLPVNSRESVDTIAGLLEQFGCDLLVVHPDLRAVATEIAARVPGLGGVVELDQLSSVPADRPAARAGDEADRELAAIFPTGGTTGRPKGVAFTHERLAAIVDAYAQVQAVPGDVYLAAAPLTHVGGRICLSVVASGGAVVILPSFDETAVLAAIDRHRVTTLTVTPTMLYRLLDAPHRDSYDTSSLRALVYGGAPTALSRIREALAVFGPVLEGGYGQTESPMFITRFRADEHLVDGAAAPDVRLRSVGRPTAVSEVRIVDPEGDDLPAGEPGRILVRGAFTMAGYYRDPAATASRTEADGFRSTGDIGFLDADGFLTLVGRETDLIITGGFNVYPAEVETVVAAQPGVRECAVFGLPDQTWGEAVVAVVSAEEGAVVDPGALRRAVRPLLGGVKTPKRIEVVDELPRNDNGKILKRVLVEERQA</sequence>
<evidence type="ECO:0000259" key="3">
    <source>
        <dbReference type="Pfam" id="PF00501"/>
    </source>
</evidence>
<dbReference type="InterPro" id="IPR025110">
    <property type="entry name" value="AMP-bd_C"/>
</dbReference>
<dbReference type="EMBL" id="MIGB01000011">
    <property type="protein sequence ID" value="OSY40763.1"/>
    <property type="molecule type" value="Genomic_DNA"/>
</dbReference>
<comment type="caution">
    <text evidence="5">The sequence shown here is derived from an EMBL/GenBank/DDBJ whole genome shotgun (WGS) entry which is preliminary data.</text>
</comment>
<evidence type="ECO:0000256" key="1">
    <source>
        <dbReference type="ARBA" id="ARBA00006432"/>
    </source>
</evidence>
<dbReference type="EC" id="6.2.1.3" evidence="5"/>
<feature type="domain" description="AMP-binding enzyme C-terminal" evidence="4">
    <location>
        <begin position="433"/>
        <end position="508"/>
    </location>
</feature>
<organism evidence="5 6">
    <name type="scientific">Pseudonocardia autotrophica</name>
    <name type="common">Amycolata autotrophica</name>
    <name type="synonym">Nocardia autotrophica</name>
    <dbReference type="NCBI Taxonomy" id="2074"/>
    <lineage>
        <taxon>Bacteria</taxon>
        <taxon>Bacillati</taxon>
        <taxon>Actinomycetota</taxon>
        <taxon>Actinomycetes</taxon>
        <taxon>Pseudonocardiales</taxon>
        <taxon>Pseudonocardiaceae</taxon>
        <taxon>Pseudonocardia</taxon>
    </lineage>
</organism>
<protein>
    <submittedName>
        <fullName evidence="5">Long-chain-fatty-acid--CoA ligase</fullName>
        <ecNumber evidence="5">6.2.1.3</ecNumber>
    </submittedName>
</protein>
<dbReference type="PROSITE" id="PS00455">
    <property type="entry name" value="AMP_BINDING"/>
    <property type="match status" value="1"/>
</dbReference>
<dbReference type="Proteomes" id="UP000194360">
    <property type="component" value="Unassembled WGS sequence"/>
</dbReference>
<dbReference type="Pfam" id="PF13193">
    <property type="entry name" value="AMP-binding_C"/>
    <property type="match status" value="1"/>
</dbReference>
<dbReference type="Gene3D" id="3.30.300.30">
    <property type="match status" value="1"/>
</dbReference>
<dbReference type="InterPro" id="IPR045851">
    <property type="entry name" value="AMP-bd_C_sf"/>
</dbReference>
<dbReference type="PANTHER" id="PTHR43201:SF5">
    <property type="entry name" value="MEDIUM-CHAIN ACYL-COA LIGASE ACSF2, MITOCHONDRIAL"/>
    <property type="match status" value="1"/>
</dbReference>
<evidence type="ECO:0000259" key="4">
    <source>
        <dbReference type="Pfam" id="PF13193"/>
    </source>
</evidence>